<reference evidence="1" key="1">
    <citation type="journal article" date="2020" name="Nature">
        <title>Giant virus diversity and host interactions through global metagenomics.</title>
        <authorList>
            <person name="Schulz F."/>
            <person name="Roux S."/>
            <person name="Paez-Espino D."/>
            <person name="Jungbluth S."/>
            <person name="Walsh D.A."/>
            <person name="Denef V.J."/>
            <person name="McMahon K.D."/>
            <person name="Konstantinidis K.T."/>
            <person name="Eloe-Fadrosh E.A."/>
            <person name="Kyrpides N.C."/>
            <person name="Woyke T."/>
        </authorList>
    </citation>
    <scope>NUCLEOTIDE SEQUENCE</scope>
    <source>
        <strain evidence="1">GVMAG-M-3300023174-207</strain>
    </source>
</reference>
<proteinExistence type="predicted"/>
<protein>
    <submittedName>
        <fullName evidence="1">Uncharacterized protein</fullName>
    </submittedName>
</protein>
<dbReference type="AlphaFoldDB" id="A0A6C0DJ05"/>
<accession>A0A6C0DJ05</accession>
<sequence length="66" mass="8032">MPPKEITPVRKWKRAHDHFIRKYRKGYYTCQEQPNPSDEFYFEVFEYKTLDANKATAERVAKFCLN</sequence>
<organism evidence="1">
    <name type="scientific">viral metagenome</name>
    <dbReference type="NCBI Taxonomy" id="1070528"/>
    <lineage>
        <taxon>unclassified sequences</taxon>
        <taxon>metagenomes</taxon>
        <taxon>organismal metagenomes</taxon>
    </lineage>
</organism>
<evidence type="ECO:0000313" key="1">
    <source>
        <dbReference type="EMBL" id="QHT16926.1"/>
    </source>
</evidence>
<name>A0A6C0DJ05_9ZZZZ</name>
<dbReference type="EMBL" id="MN739628">
    <property type="protein sequence ID" value="QHT16926.1"/>
    <property type="molecule type" value="Genomic_DNA"/>
</dbReference>